<comment type="similarity">
    <text evidence="1">Belongs to the VPS72/YL1 family.</text>
</comment>
<proteinExistence type="inferred from homology"/>
<name>A0A7C8KC52_ORBOL</name>
<dbReference type="Pfam" id="PF05764">
    <property type="entry name" value="YL1"/>
    <property type="match status" value="1"/>
</dbReference>
<feature type="compositionally biased region" description="Acidic residues" evidence="2">
    <location>
        <begin position="79"/>
        <end position="91"/>
    </location>
</feature>
<feature type="compositionally biased region" description="Low complexity" evidence="2">
    <location>
        <begin position="463"/>
        <end position="480"/>
    </location>
</feature>
<feature type="region of interest" description="Disordered" evidence="2">
    <location>
        <begin position="295"/>
        <end position="495"/>
    </location>
</feature>
<feature type="region of interest" description="Disordered" evidence="2">
    <location>
        <begin position="1"/>
        <end position="25"/>
    </location>
</feature>
<feature type="region of interest" description="Disordered" evidence="2">
    <location>
        <begin position="45"/>
        <end position="193"/>
    </location>
</feature>
<dbReference type="InterPro" id="IPR013272">
    <property type="entry name" value="Vps72/YL1_C"/>
</dbReference>
<feature type="compositionally biased region" description="Polar residues" evidence="2">
    <location>
        <begin position="171"/>
        <end position="182"/>
    </location>
</feature>
<dbReference type="Proteomes" id="UP000479691">
    <property type="component" value="Unassembled WGS sequence"/>
</dbReference>
<gene>
    <name evidence="4" type="ORF">TWF788_005082</name>
</gene>
<comment type="caution">
    <text evidence="4">The sequence shown here is derived from an EMBL/GenBank/DDBJ whole genome shotgun (WGS) entry which is preliminary data.</text>
</comment>
<evidence type="ECO:0000313" key="5">
    <source>
        <dbReference type="Proteomes" id="UP000479691"/>
    </source>
</evidence>
<dbReference type="EMBL" id="JAABOE010000233">
    <property type="protein sequence ID" value="KAF3158007.1"/>
    <property type="molecule type" value="Genomic_DNA"/>
</dbReference>
<sequence length="620" mass="69115">MAEMDIDGKSDAESSGEEGLQLPETLIAGRARRSTAGNRLAQLLQQEQPDDIDLLFEEDGDDDDFEAKHESDVDLGSSSDEEDKPQDQDELSGEKKLEQEERAAKRQKRAFPGQKELDKLVKRQQNLREKRVTIQEPNQATKTPTDDENTPRARKKSERISWIPTAEDLPSRQSTRRQTVANKQLIHERMKESNERRLKVIAAMNEASQKKKVEKTEMTQEMRLERAKKVEEINKKSLNKWQEAEEARLEAQRAKLAALHNRKIEGPYIRFYSGRAEYGDNGKLITMGRRKMVEELPDVVEVKKPGEKTTDGETTSEKTTDEKTTEEKTTDEKTTEEKATEEKPAEEKSAEEKSAEEKSAEEKSAEEKSAEEKTTDEKATDEKVTEEKTVAEKPIGEKPISEKPVDGSTDSKSTDAPAPVSIKDPDEDVVMEDAPQVPVSVEKSRDLDTNGTGLPEPIASAEPSTQQLPSSPPTTSQVPTYALVPSDADGSSDDTQHKIAAQLQGDLDASLPPSKPQVSSQTYIVLEGFTKRELNNKDLASKVLFPHNNGPLPKPERPLCVTTSLPARYKDPSTGLPYASLFAYKQIQRVKAGGLQWNNELQCFFDVQEAASGVPEGFND</sequence>
<evidence type="ECO:0000256" key="1">
    <source>
        <dbReference type="ARBA" id="ARBA00006832"/>
    </source>
</evidence>
<dbReference type="GO" id="GO:0005634">
    <property type="term" value="C:nucleus"/>
    <property type="evidence" value="ECO:0007669"/>
    <property type="project" value="TreeGrafter"/>
</dbReference>
<reference evidence="4 5" key="1">
    <citation type="submission" date="2019-06" db="EMBL/GenBank/DDBJ databases">
        <authorList>
            <person name="Palmer J.M."/>
        </authorList>
    </citation>
    <scope>NUCLEOTIDE SEQUENCE [LARGE SCALE GENOMIC DNA]</scope>
    <source>
        <strain evidence="4 5">TWF788</strain>
    </source>
</reference>
<feature type="domain" description="Vps72/YL1 C-terminal" evidence="3">
    <location>
        <begin position="558"/>
        <end position="587"/>
    </location>
</feature>
<dbReference type="PANTHER" id="PTHR13275:SF4">
    <property type="entry name" value="VACUOLAR PROTEIN SORTING-ASSOCIATED PROTEIN 72 HOMOLOG"/>
    <property type="match status" value="1"/>
</dbReference>
<feature type="compositionally biased region" description="Basic and acidic residues" evidence="2">
    <location>
        <begin position="300"/>
        <end position="405"/>
    </location>
</feature>
<organism evidence="4 5">
    <name type="scientific">Orbilia oligospora</name>
    <name type="common">Nematode-trapping fungus</name>
    <name type="synonym">Arthrobotrys oligospora</name>
    <dbReference type="NCBI Taxonomy" id="2813651"/>
    <lineage>
        <taxon>Eukaryota</taxon>
        <taxon>Fungi</taxon>
        <taxon>Dikarya</taxon>
        <taxon>Ascomycota</taxon>
        <taxon>Pezizomycotina</taxon>
        <taxon>Orbiliomycetes</taxon>
        <taxon>Orbiliales</taxon>
        <taxon>Orbiliaceae</taxon>
        <taxon>Orbilia</taxon>
    </lineage>
</organism>
<dbReference type="AlphaFoldDB" id="A0A7C8KC52"/>
<dbReference type="PANTHER" id="PTHR13275">
    <property type="entry name" value="YL-1 PROTEIN TRANSCRIPTION FACTOR-LIKE 1"/>
    <property type="match status" value="1"/>
</dbReference>
<dbReference type="InterPro" id="IPR046757">
    <property type="entry name" value="YL1_N"/>
</dbReference>
<evidence type="ECO:0000256" key="2">
    <source>
        <dbReference type="SAM" id="MobiDB-lite"/>
    </source>
</evidence>
<feature type="compositionally biased region" description="Basic and acidic residues" evidence="2">
    <location>
        <begin position="115"/>
        <end position="133"/>
    </location>
</feature>
<dbReference type="Pfam" id="PF08265">
    <property type="entry name" value="YL1_C"/>
    <property type="match status" value="1"/>
</dbReference>
<feature type="compositionally biased region" description="Acidic residues" evidence="2">
    <location>
        <begin position="48"/>
        <end position="65"/>
    </location>
</feature>
<dbReference type="SMART" id="SM00993">
    <property type="entry name" value="YL1_C"/>
    <property type="match status" value="1"/>
</dbReference>
<accession>A0A7C8KC52</accession>
<protein>
    <recommendedName>
        <fullName evidence="3">Vps72/YL1 C-terminal domain-containing protein</fullName>
    </recommendedName>
</protein>
<evidence type="ECO:0000313" key="4">
    <source>
        <dbReference type="EMBL" id="KAF3158007.1"/>
    </source>
</evidence>
<evidence type="ECO:0000259" key="3">
    <source>
        <dbReference type="SMART" id="SM00993"/>
    </source>
</evidence>
<feature type="compositionally biased region" description="Basic and acidic residues" evidence="2">
    <location>
        <begin position="1"/>
        <end position="12"/>
    </location>
</feature>
<feature type="compositionally biased region" description="Basic and acidic residues" evidence="2">
    <location>
        <begin position="92"/>
        <end position="104"/>
    </location>
</feature>